<dbReference type="AlphaFoldDB" id="A0AAD6QDJ1"/>
<reference evidence="1" key="1">
    <citation type="journal article" date="2023" name="Mol. Ecol. Resour.">
        <title>Chromosome-level genome assembly of a triploid poplar Populus alba 'Berolinensis'.</title>
        <authorList>
            <person name="Chen S."/>
            <person name="Yu Y."/>
            <person name="Wang X."/>
            <person name="Wang S."/>
            <person name="Zhang T."/>
            <person name="Zhou Y."/>
            <person name="He R."/>
            <person name="Meng N."/>
            <person name="Wang Y."/>
            <person name="Liu W."/>
            <person name="Liu Z."/>
            <person name="Liu J."/>
            <person name="Guo Q."/>
            <person name="Huang H."/>
            <person name="Sederoff R.R."/>
            <person name="Wang G."/>
            <person name="Qu G."/>
            <person name="Chen S."/>
        </authorList>
    </citation>
    <scope>NUCLEOTIDE SEQUENCE</scope>
    <source>
        <strain evidence="1">SC-2020</strain>
    </source>
</reference>
<evidence type="ECO:0000313" key="2">
    <source>
        <dbReference type="Proteomes" id="UP001164929"/>
    </source>
</evidence>
<dbReference type="EMBL" id="JAQIZT010000008">
    <property type="protein sequence ID" value="KAJ6988194.1"/>
    <property type="molecule type" value="Genomic_DNA"/>
</dbReference>
<name>A0AAD6QDJ1_9ROSI</name>
<protein>
    <submittedName>
        <fullName evidence="1">Uncharacterized protein</fullName>
    </submittedName>
</protein>
<dbReference type="Proteomes" id="UP001164929">
    <property type="component" value="Chromosome 8"/>
</dbReference>
<evidence type="ECO:0000313" key="1">
    <source>
        <dbReference type="EMBL" id="KAJ6988194.1"/>
    </source>
</evidence>
<organism evidence="1 2">
    <name type="scientific">Populus alba x Populus x berolinensis</name>
    <dbReference type="NCBI Taxonomy" id="444605"/>
    <lineage>
        <taxon>Eukaryota</taxon>
        <taxon>Viridiplantae</taxon>
        <taxon>Streptophyta</taxon>
        <taxon>Embryophyta</taxon>
        <taxon>Tracheophyta</taxon>
        <taxon>Spermatophyta</taxon>
        <taxon>Magnoliopsida</taxon>
        <taxon>eudicotyledons</taxon>
        <taxon>Gunneridae</taxon>
        <taxon>Pentapetalae</taxon>
        <taxon>rosids</taxon>
        <taxon>fabids</taxon>
        <taxon>Malpighiales</taxon>
        <taxon>Salicaceae</taxon>
        <taxon>Saliceae</taxon>
        <taxon>Populus</taxon>
    </lineage>
</organism>
<sequence>MDMRAPNQVCAGTVLLLAYHQAKEPQLHDQFIHKNICPILYLLSTVTNQTKKKNLDLRHNLEADQESYSEH</sequence>
<gene>
    <name evidence="1" type="ORF">NC653_021201</name>
</gene>
<accession>A0AAD6QDJ1</accession>
<comment type="caution">
    <text evidence="1">The sequence shown here is derived from an EMBL/GenBank/DDBJ whole genome shotgun (WGS) entry which is preliminary data.</text>
</comment>
<keyword evidence="2" id="KW-1185">Reference proteome</keyword>
<proteinExistence type="predicted"/>